<dbReference type="SMART" id="SM00343">
    <property type="entry name" value="ZnF_C2HC"/>
    <property type="match status" value="1"/>
</dbReference>
<dbReference type="InterPro" id="IPR036875">
    <property type="entry name" value="Znf_CCHC_sf"/>
</dbReference>
<dbReference type="Gene3D" id="4.10.60.10">
    <property type="entry name" value="Zinc finger, CCHC-type"/>
    <property type="match status" value="1"/>
</dbReference>
<evidence type="ECO:0000256" key="2">
    <source>
        <dbReference type="SAM" id="MobiDB-lite"/>
    </source>
</evidence>
<keyword evidence="1" id="KW-0479">Metal-binding</keyword>
<keyword evidence="1" id="KW-0862">Zinc</keyword>
<proteinExistence type="predicted"/>
<keyword evidence="1" id="KW-0863">Zinc-finger</keyword>
<feature type="compositionally biased region" description="Polar residues" evidence="2">
    <location>
        <begin position="147"/>
        <end position="156"/>
    </location>
</feature>
<dbReference type="SUPFAM" id="SSF57756">
    <property type="entry name" value="Retrovirus zinc finger-like domains"/>
    <property type="match status" value="1"/>
</dbReference>
<feature type="region of interest" description="Disordered" evidence="2">
    <location>
        <begin position="141"/>
        <end position="169"/>
    </location>
</feature>
<dbReference type="GO" id="GO:0008270">
    <property type="term" value="F:zinc ion binding"/>
    <property type="evidence" value="ECO:0007669"/>
    <property type="project" value="UniProtKB-KW"/>
</dbReference>
<gene>
    <name evidence="4" type="ORF">ACJMK2_041224</name>
</gene>
<protein>
    <recommendedName>
        <fullName evidence="3">CCHC-type domain-containing protein</fullName>
    </recommendedName>
</protein>
<organism evidence="4 5">
    <name type="scientific">Sinanodonta woodiana</name>
    <name type="common">Chinese pond mussel</name>
    <name type="synonym">Anodonta woodiana</name>
    <dbReference type="NCBI Taxonomy" id="1069815"/>
    <lineage>
        <taxon>Eukaryota</taxon>
        <taxon>Metazoa</taxon>
        <taxon>Spiralia</taxon>
        <taxon>Lophotrochozoa</taxon>
        <taxon>Mollusca</taxon>
        <taxon>Bivalvia</taxon>
        <taxon>Autobranchia</taxon>
        <taxon>Heteroconchia</taxon>
        <taxon>Palaeoheterodonta</taxon>
        <taxon>Unionida</taxon>
        <taxon>Unionoidea</taxon>
        <taxon>Unionidae</taxon>
        <taxon>Unioninae</taxon>
        <taxon>Sinanodonta</taxon>
    </lineage>
</organism>
<dbReference type="AlphaFoldDB" id="A0ABD3W3F7"/>
<comment type="caution">
    <text evidence="4">The sequence shown here is derived from an EMBL/GenBank/DDBJ whole genome shotgun (WGS) entry which is preliminary data.</text>
</comment>
<evidence type="ECO:0000259" key="3">
    <source>
        <dbReference type="PROSITE" id="PS50158"/>
    </source>
</evidence>
<name>A0ABD3W3F7_SINWO</name>
<feature type="domain" description="CCHC-type" evidence="3">
    <location>
        <begin position="228"/>
        <end position="242"/>
    </location>
</feature>
<reference evidence="4 5" key="1">
    <citation type="submission" date="2024-11" db="EMBL/GenBank/DDBJ databases">
        <title>Chromosome-level genome assembly of the freshwater bivalve Anodonta woodiana.</title>
        <authorList>
            <person name="Chen X."/>
        </authorList>
    </citation>
    <scope>NUCLEOTIDE SEQUENCE [LARGE SCALE GENOMIC DNA]</scope>
    <source>
        <strain evidence="4">MN2024</strain>
        <tissue evidence="4">Gills</tissue>
    </source>
</reference>
<sequence length="300" mass="34071">MSLRGVAQRLLGDLDRTKIGDYAYLKGALEQRFSPIERETAYRCEFRNRRRQKSESAADYGYALRRLACRAFPTIPVSAREDILIDQYICGLGSQEIRKLVQFGHPKTLDDAMASAIEYEAFEGTWPSLQKPVNKEIPFRALRSKQDLQTTNTETGNQKESKDSDTQSNIDNLTRAVKSLQESVDTVAKLSTENTRQINMVIGNMQKKDNNTTYLVKHQATRANLIECYTCHGLGHISRDCPAKKNPNRPNSRLDNRVKPEPVAKNGVELNKKGLILRPKVWPPVMNVIRRVIKTLKGQL</sequence>
<keyword evidence="5" id="KW-1185">Reference proteome</keyword>
<dbReference type="PROSITE" id="PS50158">
    <property type="entry name" value="ZF_CCHC"/>
    <property type="match status" value="1"/>
</dbReference>
<evidence type="ECO:0000313" key="4">
    <source>
        <dbReference type="EMBL" id="KAL3868416.1"/>
    </source>
</evidence>
<evidence type="ECO:0000256" key="1">
    <source>
        <dbReference type="PROSITE-ProRule" id="PRU00047"/>
    </source>
</evidence>
<dbReference type="PANTHER" id="PTHR19963:SF30">
    <property type="entry name" value="ENDONUCLEASE_EXONUCLEASE_PHOSPHATASE DOMAIN-CONTAINING PROTEIN"/>
    <property type="match status" value="1"/>
</dbReference>
<accession>A0ABD3W3F7</accession>
<dbReference type="Proteomes" id="UP001634394">
    <property type="component" value="Unassembled WGS sequence"/>
</dbReference>
<dbReference type="InterPro" id="IPR001878">
    <property type="entry name" value="Znf_CCHC"/>
</dbReference>
<dbReference type="Pfam" id="PF00098">
    <property type="entry name" value="zf-CCHC"/>
    <property type="match status" value="1"/>
</dbReference>
<evidence type="ECO:0000313" key="5">
    <source>
        <dbReference type="Proteomes" id="UP001634394"/>
    </source>
</evidence>
<dbReference type="EMBL" id="JBJQND010000008">
    <property type="protein sequence ID" value="KAL3868416.1"/>
    <property type="molecule type" value="Genomic_DNA"/>
</dbReference>
<dbReference type="PANTHER" id="PTHR19963">
    <property type="entry name" value="CCHC-TYPE DOMAIN-CONTAINING PROTEIN"/>
    <property type="match status" value="1"/>
</dbReference>